<keyword evidence="3" id="KW-0378">Hydrolase</keyword>
<evidence type="ECO:0000313" key="7">
    <source>
        <dbReference type="EMBL" id="EYC34048.1"/>
    </source>
</evidence>
<keyword evidence="4" id="KW-0862">Zinc</keyword>
<accession>A0A016W504</accession>
<evidence type="ECO:0000256" key="1">
    <source>
        <dbReference type="ARBA" id="ARBA00006759"/>
    </source>
</evidence>
<evidence type="ECO:0000256" key="2">
    <source>
        <dbReference type="ARBA" id="ARBA00022723"/>
    </source>
</evidence>
<evidence type="ECO:0000313" key="8">
    <source>
        <dbReference type="Proteomes" id="UP000024635"/>
    </source>
</evidence>
<dbReference type="PANTHER" id="PTHR23131:SF0">
    <property type="entry name" value="ENDORIBONUCLEASE LACTB2"/>
    <property type="match status" value="1"/>
</dbReference>
<dbReference type="FunFam" id="3.60.15.10:FF:000017">
    <property type="entry name" value="Lactamase beta 2"/>
    <property type="match status" value="1"/>
</dbReference>
<dbReference type="Proteomes" id="UP000024635">
    <property type="component" value="Unassembled WGS sequence"/>
</dbReference>
<proteinExistence type="inferred from homology"/>
<dbReference type="CDD" id="cd07722">
    <property type="entry name" value="LACTB2-like_MBL-fold"/>
    <property type="match status" value="1"/>
</dbReference>
<comment type="caution">
    <text evidence="7">The sequence shown here is derived from an EMBL/GenBank/DDBJ whole genome shotgun (WGS) entry which is preliminary data.</text>
</comment>
<dbReference type="OrthoDB" id="17458at2759"/>
<dbReference type="InterPro" id="IPR001279">
    <property type="entry name" value="Metallo-B-lactamas"/>
</dbReference>
<dbReference type="InterPro" id="IPR050662">
    <property type="entry name" value="Sec-metab_biosynth-thioest"/>
</dbReference>
<keyword evidence="2" id="KW-0479">Metal-binding</keyword>
<gene>
    <name evidence="7" type="primary">Acey_s0001.g217</name>
    <name evidence="7" type="synonym">Acey-Y53F4B.39</name>
    <name evidence="7" type="ORF">Y032_0001g217</name>
</gene>
<dbReference type="GO" id="GO:0046872">
    <property type="term" value="F:metal ion binding"/>
    <property type="evidence" value="ECO:0007669"/>
    <property type="project" value="UniProtKB-KW"/>
</dbReference>
<dbReference type="GO" id="GO:0016787">
    <property type="term" value="F:hydrolase activity"/>
    <property type="evidence" value="ECO:0007669"/>
    <property type="project" value="UniProtKB-KW"/>
</dbReference>
<evidence type="ECO:0000256" key="3">
    <source>
        <dbReference type="ARBA" id="ARBA00022801"/>
    </source>
</evidence>
<reference evidence="8" key="1">
    <citation type="journal article" date="2015" name="Nat. Genet.">
        <title>The genome and transcriptome of the zoonotic hookworm Ancylostoma ceylanicum identify infection-specific gene families.</title>
        <authorList>
            <person name="Schwarz E.M."/>
            <person name="Hu Y."/>
            <person name="Antoshechkin I."/>
            <person name="Miller M.M."/>
            <person name="Sternberg P.W."/>
            <person name="Aroian R.V."/>
        </authorList>
    </citation>
    <scope>NUCLEOTIDE SEQUENCE</scope>
    <source>
        <strain evidence="8">HY135</strain>
    </source>
</reference>
<dbReference type="PANTHER" id="PTHR23131">
    <property type="entry name" value="ENDORIBONUCLEASE LACTB2"/>
    <property type="match status" value="1"/>
</dbReference>
<dbReference type="SMART" id="SM00849">
    <property type="entry name" value="Lactamase_B"/>
    <property type="match status" value="1"/>
</dbReference>
<evidence type="ECO:0000256" key="5">
    <source>
        <dbReference type="ARBA" id="ARBA00069358"/>
    </source>
</evidence>
<dbReference type="InterPro" id="IPR036866">
    <property type="entry name" value="RibonucZ/Hydroxyglut_hydro"/>
</dbReference>
<keyword evidence="8" id="KW-1185">Reference proteome</keyword>
<protein>
    <recommendedName>
        <fullName evidence="5">Beta-lactamase-like protein 2 homolog</fullName>
    </recommendedName>
</protein>
<dbReference type="GO" id="GO:0003727">
    <property type="term" value="F:single-stranded RNA binding"/>
    <property type="evidence" value="ECO:0007669"/>
    <property type="project" value="TreeGrafter"/>
</dbReference>
<dbReference type="AlphaFoldDB" id="A0A016W504"/>
<dbReference type="InterPro" id="IPR041516">
    <property type="entry name" value="LACTB2_WH"/>
</dbReference>
<dbReference type="GO" id="GO:0005759">
    <property type="term" value="C:mitochondrial matrix"/>
    <property type="evidence" value="ECO:0007669"/>
    <property type="project" value="TreeGrafter"/>
</dbReference>
<sequence length="318" mass="35529">MIPDTMTSYFNGVTAALRFAKDYAVAAGAYIFASKTHKAMPTLTPLEAVSRLSPLVIRILGQNPGPFTLQGTNTYLVGGGKKKILIDTGEPNVQEFVTLLKSTLDEDQSEIDSIIITHWHNDHVGGIPNVVNEVIGHEVPIYKIHRGTDEDPSQFHYVHDGHEVKVEGATLKFLQTPGHTCDHASLWLEEEQTLFSGDCILGEGTTVFEDLHDYMKSLDKIKGLHPKLIYPGHGPVVEKCDEKVDEYVEHRMKRENEIVEVLRKLREATSMDITVLVYTDAPLSVRLAALNNVKLHLNKLIKDGRVETTLSGMYRLIH</sequence>
<dbReference type="InterPro" id="IPR047921">
    <property type="entry name" value="LACTB2-like_MBL-fold"/>
</dbReference>
<dbReference type="Pfam" id="PF00753">
    <property type="entry name" value="Lactamase_B"/>
    <property type="match status" value="1"/>
</dbReference>
<comment type="similarity">
    <text evidence="1">Belongs to the metallo-beta-lactamase superfamily. Glyoxalase II family.</text>
</comment>
<organism evidence="7 8">
    <name type="scientific">Ancylostoma ceylanicum</name>
    <dbReference type="NCBI Taxonomy" id="53326"/>
    <lineage>
        <taxon>Eukaryota</taxon>
        <taxon>Metazoa</taxon>
        <taxon>Ecdysozoa</taxon>
        <taxon>Nematoda</taxon>
        <taxon>Chromadorea</taxon>
        <taxon>Rhabditida</taxon>
        <taxon>Rhabditina</taxon>
        <taxon>Rhabditomorpha</taxon>
        <taxon>Strongyloidea</taxon>
        <taxon>Ancylostomatidae</taxon>
        <taxon>Ancylostomatinae</taxon>
        <taxon>Ancylostoma</taxon>
    </lineage>
</organism>
<dbReference type="Gene3D" id="3.60.15.10">
    <property type="entry name" value="Ribonuclease Z/Hydroxyacylglutathione hydrolase-like"/>
    <property type="match status" value="1"/>
</dbReference>
<evidence type="ECO:0000259" key="6">
    <source>
        <dbReference type="SMART" id="SM00849"/>
    </source>
</evidence>
<name>A0A016W504_9BILA</name>
<feature type="domain" description="Metallo-beta-lactamase" evidence="6">
    <location>
        <begin position="71"/>
        <end position="233"/>
    </location>
</feature>
<dbReference type="SUPFAM" id="SSF56281">
    <property type="entry name" value="Metallo-hydrolase/oxidoreductase"/>
    <property type="match status" value="1"/>
</dbReference>
<evidence type="ECO:0000256" key="4">
    <source>
        <dbReference type="ARBA" id="ARBA00022833"/>
    </source>
</evidence>
<dbReference type="STRING" id="53326.A0A016W504"/>
<dbReference type="EMBL" id="JARK01001337">
    <property type="protein sequence ID" value="EYC34048.1"/>
    <property type="molecule type" value="Genomic_DNA"/>
</dbReference>
<dbReference type="Gene3D" id="1.10.10.10">
    <property type="entry name" value="Winged helix-like DNA-binding domain superfamily/Winged helix DNA-binding domain"/>
    <property type="match status" value="1"/>
</dbReference>
<dbReference type="InterPro" id="IPR036388">
    <property type="entry name" value="WH-like_DNA-bd_sf"/>
</dbReference>
<dbReference type="GO" id="GO:0004521">
    <property type="term" value="F:RNA endonuclease activity"/>
    <property type="evidence" value="ECO:0007669"/>
    <property type="project" value="TreeGrafter"/>
</dbReference>
<dbReference type="Pfam" id="PF17778">
    <property type="entry name" value="WHD_BLACT"/>
    <property type="match status" value="1"/>
</dbReference>